<dbReference type="Proteomes" id="UP000325134">
    <property type="component" value="Unassembled WGS sequence"/>
</dbReference>
<dbReference type="OrthoDB" id="7832779at2"/>
<organism evidence="1 2">
    <name type="scientific">Ruegeria intermedia</name>
    <dbReference type="NCBI Taxonomy" id="996115"/>
    <lineage>
        <taxon>Bacteria</taxon>
        <taxon>Pseudomonadati</taxon>
        <taxon>Pseudomonadota</taxon>
        <taxon>Alphaproteobacteria</taxon>
        <taxon>Rhodobacterales</taxon>
        <taxon>Roseobacteraceae</taxon>
        <taxon>Ruegeria</taxon>
    </lineage>
</organism>
<evidence type="ECO:0000313" key="2">
    <source>
        <dbReference type="Proteomes" id="UP000325134"/>
    </source>
</evidence>
<dbReference type="RefSeq" id="WP_149776143.1">
    <property type="nucleotide sequence ID" value="NZ_FQVK01000014.1"/>
</dbReference>
<accession>A0A1M4Y5L9</accession>
<dbReference type="EMBL" id="FQVK01000014">
    <property type="protein sequence ID" value="SHF00970.1"/>
    <property type="molecule type" value="Genomic_DNA"/>
</dbReference>
<proteinExistence type="predicted"/>
<protein>
    <submittedName>
        <fullName evidence="1">Uncharacterized protein</fullName>
    </submittedName>
</protein>
<name>A0A1M4Y5L9_9RHOB</name>
<keyword evidence="2" id="KW-1185">Reference proteome</keyword>
<dbReference type="AlphaFoldDB" id="A0A1M4Y5L9"/>
<reference evidence="1 2" key="1">
    <citation type="submission" date="2016-11" db="EMBL/GenBank/DDBJ databases">
        <authorList>
            <person name="Varghese N."/>
            <person name="Submissions S."/>
        </authorList>
    </citation>
    <scope>NUCLEOTIDE SEQUENCE [LARGE SCALE GENOMIC DNA]</scope>
    <source>
        <strain evidence="1 2">DSM 29341</strain>
    </source>
</reference>
<evidence type="ECO:0000313" key="1">
    <source>
        <dbReference type="EMBL" id="SHF00970.1"/>
    </source>
</evidence>
<sequence length="463" mass="52062">MNPPDRRTKAEILQHPRWDPLLGDPKIDTATVDNLRILDDFLRYIEERQIADTCALTAADFLNYDHKNTSSSRLARLRRGMEAIFPGHPAVLPLREAIRQKDHAYLSTTAIPKAKPRKLSKSVPYSELPGVWRSAFDDMEAGFDRNGEIPPTAGMMPTLKMKARQLLRSARDAGLPDELSARTVRAYARDLRERQLAAATLRASFSALLKFARYIGADAHTVELLSDLSRVYETEAQKAPKQKFKHLQNTGYSTVALIKKAEHLLSDANTLPCPRRRHAQRNRAAAIALFSVMPVRLADTRLRFGETLFWTDGSYLIDTRLSKNSYTWSAKIDLRLNKFIDALILRDCAADWLDQMRNECLSSNRALFITHDEKPVAYNYVSDAWRREVGTGEHIARTVLHTLLGVELGQAGTDKAMAACGQISHETASAYQGRALAMAQRMKGQQEIAGISDPTDEKLFAFI</sequence>
<gene>
    <name evidence="1" type="ORF">SAMN05444279_11412</name>
</gene>